<dbReference type="EMBL" id="JAAOIW010000011">
    <property type="protein sequence ID" value="NHN33282.1"/>
    <property type="molecule type" value="Genomic_DNA"/>
</dbReference>
<evidence type="ECO:0000313" key="4">
    <source>
        <dbReference type="Proteomes" id="UP001165962"/>
    </source>
</evidence>
<keyword evidence="1" id="KW-0472">Membrane</keyword>
<keyword evidence="1" id="KW-1133">Transmembrane helix</keyword>
<protein>
    <recommendedName>
        <fullName evidence="5">YtkA-like domain-containing protein</fullName>
    </recommendedName>
</protein>
<evidence type="ECO:0008006" key="5">
    <source>
        <dbReference type="Google" id="ProtNLM"/>
    </source>
</evidence>
<evidence type="ECO:0000256" key="1">
    <source>
        <dbReference type="SAM" id="Phobius"/>
    </source>
</evidence>
<organism evidence="3 4">
    <name type="scientific">Paenibacillus agricola</name>
    <dbReference type="NCBI Taxonomy" id="2716264"/>
    <lineage>
        <taxon>Bacteria</taxon>
        <taxon>Bacillati</taxon>
        <taxon>Bacillota</taxon>
        <taxon>Bacilli</taxon>
        <taxon>Bacillales</taxon>
        <taxon>Paenibacillaceae</taxon>
        <taxon>Paenibacillus</taxon>
    </lineage>
</organism>
<feature type="chain" id="PRO_5047071841" description="YtkA-like domain-containing protein" evidence="2">
    <location>
        <begin position="29"/>
        <end position="187"/>
    </location>
</feature>
<keyword evidence="1" id="KW-0812">Transmembrane</keyword>
<evidence type="ECO:0000256" key="2">
    <source>
        <dbReference type="SAM" id="SignalP"/>
    </source>
</evidence>
<evidence type="ECO:0000313" key="3">
    <source>
        <dbReference type="EMBL" id="NHN33282.1"/>
    </source>
</evidence>
<accession>A0ABX0JEH3</accession>
<comment type="caution">
    <text evidence="3">The sequence shown here is derived from an EMBL/GenBank/DDBJ whole genome shotgun (WGS) entry which is preliminary data.</text>
</comment>
<feature type="signal peptide" evidence="2">
    <location>
        <begin position="1"/>
        <end position="28"/>
    </location>
</feature>
<dbReference type="RefSeq" id="WP_166153587.1">
    <property type="nucleotide sequence ID" value="NZ_JAAOIW010000011.1"/>
</dbReference>
<keyword evidence="2" id="KW-0732">Signal</keyword>
<keyword evidence="4" id="KW-1185">Reference proteome</keyword>
<sequence>MNNTHVIKRNLFKVLFIAMIMISSFDNAAYADVSNGLMVSRISVGQPTVYAKKSFAVQAEVMEVKAKQKDGGDLDQASFFAEAKVTAYLTKDGREHKIMLQHEGNGKYKGFIILPDAGKWKTIVFADYQEGHNEDLNQIHFPAQNVLDMVIDVQPTSKTSNWIEFITVIAVIFLGFIFWQYKKHKLK</sequence>
<gene>
    <name evidence="3" type="ORF">G9U52_26060</name>
</gene>
<feature type="transmembrane region" description="Helical" evidence="1">
    <location>
        <begin position="162"/>
        <end position="181"/>
    </location>
</feature>
<dbReference type="Proteomes" id="UP001165962">
    <property type="component" value="Unassembled WGS sequence"/>
</dbReference>
<name>A0ABX0JEH3_9BACL</name>
<proteinExistence type="predicted"/>
<reference evidence="3" key="1">
    <citation type="submission" date="2020-03" db="EMBL/GenBank/DDBJ databases">
        <title>Draft sequencing of Paenibacilllus sp. S3N08.</title>
        <authorList>
            <person name="Kim D.-U."/>
        </authorList>
    </citation>
    <scope>NUCLEOTIDE SEQUENCE</scope>
    <source>
        <strain evidence="3">S3N08</strain>
    </source>
</reference>